<organism evidence="1 2">
    <name type="scientific">Streptomyces luteireticuli</name>
    <dbReference type="NCBI Taxonomy" id="173858"/>
    <lineage>
        <taxon>Bacteria</taxon>
        <taxon>Bacillati</taxon>
        <taxon>Actinomycetota</taxon>
        <taxon>Actinomycetes</taxon>
        <taxon>Kitasatosporales</taxon>
        <taxon>Streptomycetaceae</taxon>
        <taxon>Streptomyces</taxon>
    </lineage>
</organism>
<name>A0ABN0YQU8_9ACTN</name>
<dbReference type="Proteomes" id="UP001500879">
    <property type="component" value="Unassembled WGS sequence"/>
</dbReference>
<keyword evidence="2" id="KW-1185">Reference proteome</keyword>
<reference evidence="1 2" key="1">
    <citation type="journal article" date="2019" name="Int. J. Syst. Evol. Microbiol.">
        <title>The Global Catalogue of Microorganisms (GCM) 10K type strain sequencing project: providing services to taxonomists for standard genome sequencing and annotation.</title>
        <authorList>
            <consortium name="The Broad Institute Genomics Platform"/>
            <consortium name="The Broad Institute Genome Sequencing Center for Infectious Disease"/>
            <person name="Wu L."/>
            <person name="Ma J."/>
        </authorList>
    </citation>
    <scope>NUCLEOTIDE SEQUENCE [LARGE SCALE GENOMIC DNA]</scope>
    <source>
        <strain evidence="1 2">JCM 4788</strain>
    </source>
</reference>
<sequence>MTTTWESGPVSVADLNSRIRDPIEQLLNPPGCRRAVKANVFVAANSWALLRFEPPGQGAGKASSFDSTGSMMSDSPTRVTAPLDGLYEVNAGLVMSAADLNGRMGYARAAVGKGLSEPARFDTEAFVKFGLNRITAGCRSGAGTATIPLRAGEWVSLAAWADASWVTADRRENAASASFLELSWVGDLP</sequence>
<dbReference type="EMBL" id="BAAABX010000032">
    <property type="protein sequence ID" value="GAA0406150.1"/>
    <property type="molecule type" value="Genomic_DNA"/>
</dbReference>
<accession>A0ABN0YQU8</accession>
<evidence type="ECO:0000313" key="2">
    <source>
        <dbReference type="Proteomes" id="UP001500879"/>
    </source>
</evidence>
<comment type="caution">
    <text evidence="1">The sequence shown here is derived from an EMBL/GenBank/DDBJ whole genome shotgun (WGS) entry which is preliminary data.</text>
</comment>
<protein>
    <submittedName>
        <fullName evidence="1">Uncharacterized protein</fullName>
    </submittedName>
</protein>
<proteinExistence type="predicted"/>
<evidence type="ECO:0000313" key="1">
    <source>
        <dbReference type="EMBL" id="GAA0406150.1"/>
    </source>
</evidence>
<gene>
    <name evidence="1" type="ORF">GCM10010357_28880</name>
</gene>